<keyword evidence="1" id="KW-0645">Protease</keyword>
<dbReference type="PANTHER" id="PTHR10127">
    <property type="entry name" value="DISCOIDIN, CUB, EGF, LAMININ , AND ZINC METALLOPROTEASE DOMAIN CONTAINING"/>
    <property type="match status" value="1"/>
</dbReference>
<dbReference type="GO" id="GO:0004222">
    <property type="term" value="F:metalloendopeptidase activity"/>
    <property type="evidence" value="ECO:0007669"/>
    <property type="project" value="InterPro"/>
</dbReference>
<keyword evidence="3" id="KW-0378">Hydrolase</keyword>
<keyword evidence="9" id="KW-1185">Reference proteome</keyword>
<dbReference type="PROSITE" id="PS51864">
    <property type="entry name" value="ASTACIN"/>
    <property type="match status" value="1"/>
</dbReference>
<evidence type="ECO:0000256" key="1">
    <source>
        <dbReference type="ARBA" id="ARBA00022670"/>
    </source>
</evidence>
<proteinExistence type="predicted"/>
<dbReference type="AlphaFoldDB" id="A0A0N5C0Q5"/>
<dbReference type="PANTHER" id="PTHR10127:SF780">
    <property type="entry name" value="METALLOENDOPEPTIDASE"/>
    <property type="match status" value="1"/>
</dbReference>
<dbReference type="SMART" id="SM00235">
    <property type="entry name" value="ZnMc"/>
    <property type="match status" value="1"/>
</dbReference>
<evidence type="ECO:0000256" key="7">
    <source>
        <dbReference type="PROSITE-ProRule" id="PRU01211"/>
    </source>
</evidence>
<dbReference type="InterPro" id="IPR006026">
    <property type="entry name" value="Peptidase_Metallo"/>
</dbReference>
<accession>A0A0N5C0Q5</accession>
<evidence type="ECO:0000256" key="5">
    <source>
        <dbReference type="ARBA" id="ARBA00023049"/>
    </source>
</evidence>
<dbReference type="InterPro" id="IPR024079">
    <property type="entry name" value="MetalloPept_cat_dom_sf"/>
</dbReference>
<dbReference type="SUPFAM" id="SSF55486">
    <property type="entry name" value="Metalloproteases ('zincins'), catalytic domain"/>
    <property type="match status" value="1"/>
</dbReference>
<dbReference type="GO" id="GO:0006508">
    <property type="term" value="P:proteolysis"/>
    <property type="evidence" value="ECO:0007669"/>
    <property type="project" value="UniProtKB-KW"/>
</dbReference>
<dbReference type="GO" id="GO:0008270">
    <property type="term" value="F:zinc ion binding"/>
    <property type="evidence" value="ECO:0007669"/>
    <property type="project" value="InterPro"/>
</dbReference>
<evidence type="ECO:0000313" key="10">
    <source>
        <dbReference type="WBParaSite" id="SPAL_0001158300.1"/>
    </source>
</evidence>
<reference evidence="10" key="1">
    <citation type="submission" date="2017-02" db="UniProtKB">
        <authorList>
            <consortium name="WormBaseParasite"/>
        </authorList>
    </citation>
    <scope>IDENTIFICATION</scope>
</reference>
<dbReference type="WBParaSite" id="SPAL_0001158300.1">
    <property type="protein sequence ID" value="SPAL_0001158300.1"/>
    <property type="gene ID" value="SPAL_0001158300"/>
</dbReference>
<keyword evidence="2" id="KW-0479">Metal-binding</keyword>
<evidence type="ECO:0000259" key="8">
    <source>
        <dbReference type="PROSITE" id="PS51864"/>
    </source>
</evidence>
<evidence type="ECO:0000256" key="4">
    <source>
        <dbReference type="ARBA" id="ARBA00022833"/>
    </source>
</evidence>
<dbReference type="InterPro" id="IPR001506">
    <property type="entry name" value="Peptidase_M12A"/>
</dbReference>
<sequence>MPLQVNDKSLDFLLDRTKRGIFKNSKYFLGKMPIKYSTTAPINESNLNKALKLIEQDTCIKFKKEEVIPETSQGFMYYVNPANFTFCGPQFPDKPQVVFLSKECNNNVGCHLRQTVLSLGLLRQFNRPDRDDFIKINVSNAYWYVYGGEILETTFSKDEIDLYNTSYDFGSITHLDPYEYINNSKPVMESIIPEYNNMMGQNYRLSFNDAKLLNLALCKSTCKGNKLFCNNNGYPDPKKCHCRCPNGYTGKYCQYIKELGKKCGNKKLVAKKSKQILKNSGEGSCNYLITSEKGTKIALTLISSNTTKIIPCFQKMGVEIKYRSDKGTTGLCLCGEFKNIALKSDDNTVLIQYNGKNDNDQFKLSYKQI</sequence>
<dbReference type="Pfam" id="PF01400">
    <property type="entry name" value="Astacin"/>
    <property type="match status" value="1"/>
</dbReference>
<evidence type="ECO:0000256" key="2">
    <source>
        <dbReference type="ARBA" id="ARBA00022723"/>
    </source>
</evidence>
<dbReference type="PROSITE" id="PS01186">
    <property type="entry name" value="EGF_2"/>
    <property type="match status" value="1"/>
</dbReference>
<keyword evidence="4" id="KW-0862">Zinc</keyword>
<keyword evidence="6" id="KW-1015">Disulfide bond</keyword>
<evidence type="ECO:0000313" key="9">
    <source>
        <dbReference type="Proteomes" id="UP000046392"/>
    </source>
</evidence>
<evidence type="ECO:0000256" key="6">
    <source>
        <dbReference type="ARBA" id="ARBA00023157"/>
    </source>
</evidence>
<organism evidence="9 10">
    <name type="scientific">Strongyloides papillosus</name>
    <name type="common">Intestinal threadworm</name>
    <dbReference type="NCBI Taxonomy" id="174720"/>
    <lineage>
        <taxon>Eukaryota</taxon>
        <taxon>Metazoa</taxon>
        <taxon>Ecdysozoa</taxon>
        <taxon>Nematoda</taxon>
        <taxon>Chromadorea</taxon>
        <taxon>Rhabditida</taxon>
        <taxon>Tylenchina</taxon>
        <taxon>Panagrolaimomorpha</taxon>
        <taxon>Strongyloidoidea</taxon>
        <taxon>Strongyloididae</taxon>
        <taxon>Strongyloides</taxon>
    </lineage>
</organism>
<keyword evidence="5" id="KW-0482">Metalloprotease</keyword>
<dbReference type="PROSITE" id="PS00022">
    <property type="entry name" value="EGF_1"/>
    <property type="match status" value="1"/>
</dbReference>
<comment type="caution">
    <text evidence="7">Lacks conserved residue(s) required for the propagation of feature annotation.</text>
</comment>
<dbReference type="InterPro" id="IPR000742">
    <property type="entry name" value="EGF"/>
</dbReference>
<dbReference type="Gene3D" id="3.40.390.10">
    <property type="entry name" value="Collagenase (Catalytic Domain)"/>
    <property type="match status" value="1"/>
</dbReference>
<feature type="domain" description="Peptidase M12A" evidence="8">
    <location>
        <begin position="19"/>
        <end position="219"/>
    </location>
</feature>
<evidence type="ECO:0000256" key="3">
    <source>
        <dbReference type="ARBA" id="ARBA00022801"/>
    </source>
</evidence>
<dbReference type="Proteomes" id="UP000046392">
    <property type="component" value="Unplaced"/>
</dbReference>
<name>A0A0N5C0Q5_STREA</name>
<protein>
    <submittedName>
        <fullName evidence="10">ZnMc domain-containing protein</fullName>
    </submittedName>
</protein>